<evidence type="ECO:0000256" key="1">
    <source>
        <dbReference type="SAM" id="MobiDB-lite"/>
    </source>
</evidence>
<feature type="signal peptide" evidence="2">
    <location>
        <begin position="1"/>
        <end position="24"/>
    </location>
</feature>
<evidence type="ECO:0000313" key="3">
    <source>
        <dbReference type="Proteomes" id="UP000046395"/>
    </source>
</evidence>
<proteinExistence type="predicted"/>
<name>A0A5S6R1D4_TRIMR</name>
<dbReference type="Proteomes" id="UP000046395">
    <property type="component" value="Unassembled WGS sequence"/>
</dbReference>
<evidence type="ECO:0000256" key="2">
    <source>
        <dbReference type="SAM" id="SignalP"/>
    </source>
</evidence>
<evidence type="ECO:0000313" key="4">
    <source>
        <dbReference type="WBParaSite" id="TMUE_3000013466.1"/>
    </source>
</evidence>
<protein>
    <submittedName>
        <fullName evidence="4">Uncharacterized protein</fullName>
    </submittedName>
</protein>
<accession>A0A5S6R1D4</accession>
<keyword evidence="3" id="KW-1185">Reference proteome</keyword>
<sequence>MNFSRLSFVHILFILVLCIWKISSARKKYVCPRTEEQFEEAELLYKGVEETCDKKCAAEKAIWKNVSQIEPHYVEAYDDYKECYSECEVDIMTSREVNRSASLSHSVQRKEGEGQEESRKPYWKEDPEIKALQKKLQEECFEECQPSKKAMDAKKNEPLARDVFFSCLYVCYAEQQKNPRKCHAIYLEMLLLGYNERAL</sequence>
<feature type="chain" id="PRO_5024464753" evidence="2">
    <location>
        <begin position="25"/>
        <end position="199"/>
    </location>
</feature>
<dbReference type="AlphaFoldDB" id="A0A5S6R1D4"/>
<reference evidence="4" key="1">
    <citation type="submission" date="2019-12" db="UniProtKB">
        <authorList>
            <consortium name="WormBaseParasite"/>
        </authorList>
    </citation>
    <scope>IDENTIFICATION</scope>
</reference>
<organism evidence="3 4">
    <name type="scientific">Trichuris muris</name>
    <name type="common">Mouse whipworm</name>
    <dbReference type="NCBI Taxonomy" id="70415"/>
    <lineage>
        <taxon>Eukaryota</taxon>
        <taxon>Metazoa</taxon>
        <taxon>Ecdysozoa</taxon>
        <taxon>Nematoda</taxon>
        <taxon>Enoplea</taxon>
        <taxon>Dorylaimia</taxon>
        <taxon>Trichinellida</taxon>
        <taxon>Trichuridae</taxon>
        <taxon>Trichuris</taxon>
    </lineage>
</organism>
<keyword evidence="2" id="KW-0732">Signal</keyword>
<feature type="region of interest" description="Disordered" evidence="1">
    <location>
        <begin position="102"/>
        <end position="122"/>
    </location>
</feature>
<feature type="compositionally biased region" description="Basic and acidic residues" evidence="1">
    <location>
        <begin position="108"/>
        <end position="122"/>
    </location>
</feature>
<dbReference type="WBParaSite" id="TMUE_3000013466.1">
    <property type="protein sequence ID" value="TMUE_3000013466.1"/>
    <property type="gene ID" value="WBGene00301946"/>
</dbReference>